<dbReference type="Pfam" id="PF02350">
    <property type="entry name" value="Epimerase_2"/>
    <property type="match status" value="1"/>
</dbReference>
<dbReference type="STRING" id="1122195.SAMN02745164_01589"/>
<comment type="similarity">
    <text evidence="1">Belongs to the UDP-N-acetylglucosamine 2-epimerase family.</text>
</comment>
<dbReference type="GO" id="GO:0016853">
    <property type="term" value="F:isomerase activity"/>
    <property type="evidence" value="ECO:0007669"/>
    <property type="project" value="UniProtKB-KW"/>
</dbReference>
<feature type="domain" description="UDP-N-acetylglucosamine 2-epimerase" evidence="2">
    <location>
        <begin position="80"/>
        <end position="404"/>
    </location>
</feature>
<reference evidence="3" key="1">
    <citation type="submission" date="2016-11" db="EMBL/GenBank/DDBJ databases">
        <authorList>
            <person name="Varghese N."/>
            <person name="Submissions S."/>
        </authorList>
    </citation>
    <scope>NUCLEOTIDE SEQUENCE [LARGE SCALE GENOMIC DNA]</scope>
    <source>
        <strain evidence="3">DSM 16785</strain>
    </source>
</reference>
<comment type="caution">
    <text evidence="3">The sequence shown here is derived from an EMBL/GenBank/DDBJ whole genome shotgun (WGS) entry which is preliminary data.</text>
</comment>
<dbReference type="PANTHER" id="PTHR43174:SF1">
    <property type="entry name" value="UDP-N-ACETYLGLUCOSAMINE 2-EPIMERASE"/>
    <property type="match status" value="1"/>
</dbReference>
<keyword evidence="4" id="KW-1185">Reference proteome</keyword>
<dbReference type="PANTHER" id="PTHR43174">
    <property type="entry name" value="UDP-N-ACETYLGLUCOSAMINE 2-EPIMERASE"/>
    <property type="match status" value="1"/>
</dbReference>
<dbReference type="NCBIfam" id="TIGR00236">
    <property type="entry name" value="wecB"/>
    <property type="match status" value="1"/>
</dbReference>
<dbReference type="EMBL" id="FQUI01000027">
    <property type="protein sequence ID" value="SHF00453.1"/>
    <property type="molecule type" value="Genomic_DNA"/>
</dbReference>
<sequence length="407" mass="47253">MENLKRLTKSLNLEKFVIFHGFKKGKELDELFNMADIGIGSLGMYRINLNSGGKEMKIISLIGARPQFIKEAVLHKEFEKNGIKEILVHSGQHYDKNMSDIFFQTLNIKSPDYYLNIGSGNHGEMTGKIMIEFEKIVIKEKPDIVLVYGDTNTTLAGAIVASKLKIPVAHVEAGIRQKPKDMPEEINRVLTDRIANYLFCPSKLAVENLKKENITDGVYFVGDIMYDLYKIMEKQFKYEIFEKLKLKENEYILMTMHRDFNVDKKEKLEKILNQIEKISKEKTIVFPIHPRTQKRIKEFKLEKYLEKVIKLEPIDYLNLMGLVKKSWKIITDSGGLQKEVYFAQKQAIIVMPDTGWRGLIKLKWNKLANEKNLYNKTFDKNEIKYPENIYGDGNAGIKIVEILKRMI</sequence>
<gene>
    <name evidence="3" type="ORF">SAMN02745164_01589</name>
</gene>
<dbReference type="Gene3D" id="3.40.50.2000">
    <property type="entry name" value="Glycogen Phosphorylase B"/>
    <property type="match status" value="2"/>
</dbReference>
<evidence type="ECO:0000313" key="4">
    <source>
        <dbReference type="Proteomes" id="UP000184334"/>
    </source>
</evidence>
<dbReference type="AlphaFoldDB" id="A0A1M4Y4D6"/>
<evidence type="ECO:0000313" key="3">
    <source>
        <dbReference type="EMBL" id="SHF00453.1"/>
    </source>
</evidence>
<evidence type="ECO:0000256" key="1">
    <source>
        <dbReference type="RuleBase" id="RU003513"/>
    </source>
</evidence>
<protein>
    <submittedName>
        <fullName evidence="3">UDP-N-acetylglucosamine 2-epimerase (Non-hydrolysing)</fullName>
    </submittedName>
</protein>
<accession>A0A1M4Y4D6</accession>
<dbReference type="InterPro" id="IPR029767">
    <property type="entry name" value="WecB-like"/>
</dbReference>
<name>A0A1M4Y4D6_MARH1</name>
<dbReference type="Proteomes" id="UP000184334">
    <property type="component" value="Unassembled WGS sequence"/>
</dbReference>
<dbReference type="SUPFAM" id="SSF53756">
    <property type="entry name" value="UDP-Glycosyltransferase/glycogen phosphorylase"/>
    <property type="match status" value="1"/>
</dbReference>
<keyword evidence="1" id="KW-0413">Isomerase</keyword>
<evidence type="ECO:0000259" key="2">
    <source>
        <dbReference type="Pfam" id="PF02350"/>
    </source>
</evidence>
<organism evidence="3 4">
    <name type="scientific">Marinitoga hydrogenitolerans (strain DSM 16785 / JCM 12826 / AT1271)</name>
    <dbReference type="NCBI Taxonomy" id="1122195"/>
    <lineage>
        <taxon>Bacteria</taxon>
        <taxon>Thermotogati</taxon>
        <taxon>Thermotogota</taxon>
        <taxon>Thermotogae</taxon>
        <taxon>Petrotogales</taxon>
        <taxon>Petrotogaceae</taxon>
        <taxon>Marinitoga</taxon>
    </lineage>
</organism>
<dbReference type="CDD" id="cd03786">
    <property type="entry name" value="GTB_UDP-GlcNAc_2-Epimerase"/>
    <property type="match status" value="1"/>
</dbReference>
<dbReference type="InterPro" id="IPR003331">
    <property type="entry name" value="UDP_GlcNAc_Epimerase_2_dom"/>
</dbReference>
<proteinExistence type="inferred from homology"/>